<keyword evidence="1" id="KW-0472">Membrane</keyword>
<dbReference type="Proteomes" id="UP000799424">
    <property type="component" value="Unassembled WGS sequence"/>
</dbReference>
<dbReference type="EMBL" id="MU006216">
    <property type="protein sequence ID" value="KAF2832811.1"/>
    <property type="molecule type" value="Genomic_DNA"/>
</dbReference>
<name>A0A6A7AHN6_9PLEO</name>
<organism evidence="2 3">
    <name type="scientific">Ophiobolus disseminans</name>
    <dbReference type="NCBI Taxonomy" id="1469910"/>
    <lineage>
        <taxon>Eukaryota</taxon>
        <taxon>Fungi</taxon>
        <taxon>Dikarya</taxon>
        <taxon>Ascomycota</taxon>
        <taxon>Pezizomycotina</taxon>
        <taxon>Dothideomycetes</taxon>
        <taxon>Pleosporomycetidae</taxon>
        <taxon>Pleosporales</taxon>
        <taxon>Pleosporineae</taxon>
        <taxon>Phaeosphaeriaceae</taxon>
        <taxon>Ophiobolus</taxon>
    </lineage>
</organism>
<dbReference type="AlphaFoldDB" id="A0A6A7AHN6"/>
<accession>A0A6A7AHN6</accession>
<keyword evidence="1" id="KW-0812">Transmembrane</keyword>
<reference evidence="2" key="1">
    <citation type="journal article" date="2020" name="Stud. Mycol.">
        <title>101 Dothideomycetes genomes: a test case for predicting lifestyles and emergence of pathogens.</title>
        <authorList>
            <person name="Haridas S."/>
            <person name="Albert R."/>
            <person name="Binder M."/>
            <person name="Bloem J."/>
            <person name="Labutti K."/>
            <person name="Salamov A."/>
            <person name="Andreopoulos B."/>
            <person name="Baker S."/>
            <person name="Barry K."/>
            <person name="Bills G."/>
            <person name="Bluhm B."/>
            <person name="Cannon C."/>
            <person name="Castanera R."/>
            <person name="Culley D."/>
            <person name="Daum C."/>
            <person name="Ezra D."/>
            <person name="Gonzalez J."/>
            <person name="Henrissat B."/>
            <person name="Kuo A."/>
            <person name="Liang C."/>
            <person name="Lipzen A."/>
            <person name="Lutzoni F."/>
            <person name="Magnuson J."/>
            <person name="Mondo S."/>
            <person name="Nolan M."/>
            <person name="Ohm R."/>
            <person name="Pangilinan J."/>
            <person name="Park H.-J."/>
            <person name="Ramirez L."/>
            <person name="Alfaro M."/>
            <person name="Sun H."/>
            <person name="Tritt A."/>
            <person name="Yoshinaga Y."/>
            <person name="Zwiers L.-H."/>
            <person name="Turgeon B."/>
            <person name="Goodwin S."/>
            <person name="Spatafora J."/>
            <person name="Crous P."/>
            <person name="Grigoriev I."/>
        </authorList>
    </citation>
    <scope>NUCLEOTIDE SEQUENCE</scope>
    <source>
        <strain evidence="2">CBS 113818</strain>
    </source>
</reference>
<evidence type="ECO:0000256" key="1">
    <source>
        <dbReference type="SAM" id="Phobius"/>
    </source>
</evidence>
<evidence type="ECO:0000313" key="3">
    <source>
        <dbReference type="Proteomes" id="UP000799424"/>
    </source>
</evidence>
<keyword evidence="3" id="KW-1185">Reference proteome</keyword>
<keyword evidence="1" id="KW-1133">Transmembrane helix</keyword>
<proteinExistence type="predicted"/>
<feature type="transmembrane region" description="Helical" evidence="1">
    <location>
        <begin position="177"/>
        <end position="199"/>
    </location>
</feature>
<gene>
    <name evidence="2" type="ORF">CC86DRAFT_399476</name>
</gene>
<sequence>MPQWTDGSRSDQVCCKPNRRRRAYFLGGELLQSGMIFGSDVSRFCINSISTPFRAHAVVTRTLPAIINGTSGFTILRVHEYETFSFTGSNAAGTGNGFSAYNVSSITTVSLALAVADPIVVAWEIEDIQFFPTPYAIFIASNIGVTLEARVQGAPGLPRETGTPPAPSQKLSTGAKAGIGIGAAIGAIVFATALILLWLKLRRSNSTVVPVEGTDIPEMEDQDNNMAKRKWFVGGRWRSEAEAQFTPHELDSKGVHVVAGPPVELDATEAQDDLSHPDA</sequence>
<evidence type="ECO:0000313" key="2">
    <source>
        <dbReference type="EMBL" id="KAF2832811.1"/>
    </source>
</evidence>
<protein>
    <submittedName>
        <fullName evidence="2">Uncharacterized protein</fullName>
    </submittedName>
</protein>
<dbReference type="OrthoDB" id="4770059at2759"/>